<dbReference type="Gene3D" id="1.20.1250.20">
    <property type="entry name" value="MFS general substrate transporter like domains"/>
    <property type="match status" value="2"/>
</dbReference>
<keyword evidence="11" id="KW-1185">Reference proteome</keyword>
<dbReference type="Proteomes" id="UP000670947">
    <property type="component" value="Unassembled WGS sequence"/>
</dbReference>
<dbReference type="Pfam" id="PF12832">
    <property type="entry name" value="MFS_1_like"/>
    <property type="match status" value="1"/>
</dbReference>
<evidence type="ECO:0000256" key="2">
    <source>
        <dbReference type="ARBA" id="ARBA00022448"/>
    </source>
</evidence>
<dbReference type="InterPro" id="IPR036259">
    <property type="entry name" value="MFS_trans_sf"/>
</dbReference>
<feature type="transmembrane region" description="Helical" evidence="8">
    <location>
        <begin position="349"/>
        <end position="370"/>
    </location>
</feature>
<evidence type="ECO:0000259" key="9">
    <source>
        <dbReference type="Pfam" id="PF12832"/>
    </source>
</evidence>
<organism evidence="10 11">
    <name type="scientific">Paenibacillus artemisiicola</name>
    <dbReference type="NCBI Taxonomy" id="1172618"/>
    <lineage>
        <taxon>Bacteria</taxon>
        <taxon>Bacillati</taxon>
        <taxon>Bacillota</taxon>
        <taxon>Bacilli</taxon>
        <taxon>Bacillales</taxon>
        <taxon>Paenibacillaceae</taxon>
        <taxon>Paenibacillus</taxon>
    </lineage>
</organism>
<keyword evidence="6 8" id="KW-1133">Transmembrane helix</keyword>
<dbReference type="SUPFAM" id="SSF103473">
    <property type="entry name" value="MFS general substrate transporter"/>
    <property type="match status" value="1"/>
</dbReference>
<dbReference type="PIRSF" id="PIRSF004925">
    <property type="entry name" value="HcaT"/>
    <property type="match status" value="1"/>
</dbReference>
<dbReference type="InterPro" id="IPR026032">
    <property type="entry name" value="HcaT-like"/>
</dbReference>
<dbReference type="PANTHER" id="PTHR23522">
    <property type="entry name" value="BLL5896 PROTEIN"/>
    <property type="match status" value="1"/>
</dbReference>
<proteinExistence type="predicted"/>
<keyword evidence="3" id="KW-1003">Cell membrane</keyword>
<dbReference type="InterPro" id="IPR024989">
    <property type="entry name" value="MFS_assoc_dom"/>
</dbReference>
<feature type="transmembrane region" description="Helical" evidence="8">
    <location>
        <begin position="29"/>
        <end position="49"/>
    </location>
</feature>
<evidence type="ECO:0000313" key="11">
    <source>
        <dbReference type="Proteomes" id="UP000670947"/>
    </source>
</evidence>
<feature type="transmembrane region" description="Helical" evidence="8">
    <location>
        <begin position="150"/>
        <end position="169"/>
    </location>
</feature>
<dbReference type="PANTHER" id="PTHR23522:SF10">
    <property type="entry name" value="3-PHENYLPROPIONIC ACID TRANSPORTER-RELATED"/>
    <property type="match status" value="1"/>
</dbReference>
<keyword evidence="5 8" id="KW-0812">Transmembrane</keyword>
<feature type="transmembrane region" description="Helical" evidence="8">
    <location>
        <begin position="89"/>
        <end position="106"/>
    </location>
</feature>
<evidence type="ECO:0000256" key="4">
    <source>
        <dbReference type="ARBA" id="ARBA00022519"/>
    </source>
</evidence>
<evidence type="ECO:0000256" key="3">
    <source>
        <dbReference type="ARBA" id="ARBA00022475"/>
    </source>
</evidence>
<feature type="transmembrane region" description="Helical" evidence="8">
    <location>
        <begin position="309"/>
        <end position="329"/>
    </location>
</feature>
<dbReference type="RefSeq" id="WP_208845902.1">
    <property type="nucleotide sequence ID" value="NZ_JAGGDJ010000001.1"/>
</dbReference>
<feature type="transmembrane region" description="Helical" evidence="8">
    <location>
        <begin position="286"/>
        <end position="303"/>
    </location>
</feature>
<evidence type="ECO:0000256" key="8">
    <source>
        <dbReference type="SAM" id="Phobius"/>
    </source>
</evidence>
<evidence type="ECO:0000313" key="10">
    <source>
        <dbReference type="EMBL" id="MBO7742951.1"/>
    </source>
</evidence>
<evidence type="ECO:0000256" key="1">
    <source>
        <dbReference type="ARBA" id="ARBA00004429"/>
    </source>
</evidence>
<name>A0ABS3W3R9_9BACL</name>
<keyword evidence="4" id="KW-0997">Cell inner membrane</keyword>
<comment type="subcellular location">
    <subcellularLocation>
        <location evidence="1">Cell inner membrane</location>
        <topology evidence="1">Multi-pass membrane protein</topology>
    </subcellularLocation>
</comment>
<gene>
    <name evidence="10" type="ORF">I8J29_01995</name>
</gene>
<protein>
    <submittedName>
        <fullName evidence="10">MFS transporter</fullName>
    </submittedName>
</protein>
<keyword evidence="7 8" id="KW-0472">Membrane</keyword>
<sequence length="416" mass="45406">MSSPALPSSASSSASSSIPNARTLGIIKAFNFFIYGAISIYGTFFPLYLKDAGMSSFAIGLLLAGGPFVSLLANPFWGYWSDRLENARRILLILLIGNAAVMQLVFSLKAVYLIFGFMLLYFFFQSPLFSQSNSLILDVAEKTGRKFGAFRLWGSLGWAVMAVATGPVLERLAIGRLWIVYGIMMVVSIGLAFLLPRGGKTDTARKEPRSGSRQLWTNKPFMLFLAIGVLISIPNSMNNTFVSIYIADLGGKSTLIGWSAFLSSIFEIPVYLLFDRFLRKNERTMIGCLAAVSVLYALRWFLMSTATTPYTVLFIQAMHCLTFAGYYYVGTQLTVMLVPRAFRASGQALYALSWGGVSGIVAGVTGGWIFEQFGAHAMYRISAATALLGVTGFALLYRFIARTAASDANVPGFSGR</sequence>
<feature type="transmembrane region" description="Helical" evidence="8">
    <location>
        <begin position="255"/>
        <end position="274"/>
    </location>
</feature>
<feature type="transmembrane region" description="Helical" evidence="8">
    <location>
        <begin position="55"/>
        <end position="77"/>
    </location>
</feature>
<comment type="caution">
    <text evidence="10">The sequence shown here is derived from an EMBL/GenBank/DDBJ whole genome shotgun (WGS) entry which is preliminary data.</text>
</comment>
<feature type="transmembrane region" description="Helical" evidence="8">
    <location>
        <begin position="216"/>
        <end position="235"/>
    </location>
</feature>
<feature type="transmembrane region" description="Helical" evidence="8">
    <location>
        <begin position="376"/>
        <end position="397"/>
    </location>
</feature>
<evidence type="ECO:0000256" key="5">
    <source>
        <dbReference type="ARBA" id="ARBA00022692"/>
    </source>
</evidence>
<evidence type="ECO:0000256" key="6">
    <source>
        <dbReference type="ARBA" id="ARBA00022989"/>
    </source>
</evidence>
<accession>A0ABS3W3R9</accession>
<dbReference type="EMBL" id="JAGGDJ010000001">
    <property type="protein sequence ID" value="MBO7742951.1"/>
    <property type="molecule type" value="Genomic_DNA"/>
</dbReference>
<keyword evidence="2" id="KW-0813">Transport</keyword>
<feature type="domain" description="Major facilitator superfamily associated" evidence="9">
    <location>
        <begin position="27"/>
        <end position="380"/>
    </location>
</feature>
<evidence type="ECO:0000256" key="7">
    <source>
        <dbReference type="ARBA" id="ARBA00023136"/>
    </source>
</evidence>
<reference evidence="10 11" key="1">
    <citation type="submission" date="2021-03" db="EMBL/GenBank/DDBJ databases">
        <title>Paenibacillus artemisicola MWE-103 whole genome sequence.</title>
        <authorList>
            <person name="Ham Y.J."/>
        </authorList>
    </citation>
    <scope>NUCLEOTIDE SEQUENCE [LARGE SCALE GENOMIC DNA]</scope>
    <source>
        <strain evidence="10 11">MWE-103</strain>
    </source>
</reference>
<feature type="transmembrane region" description="Helical" evidence="8">
    <location>
        <begin position="175"/>
        <end position="195"/>
    </location>
</feature>